<dbReference type="EMBL" id="CP039381">
    <property type="protein sequence ID" value="QCT06960.1"/>
    <property type="molecule type" value="Genomic_DNA"/>
</dbReference>
<dbReference type="Proteomes" id="UP000301475">
    <property type="component" value="Chromosome"/>
</dbReference>
<evidence type="ECO:0000313" key="3">
    <source>
        <dbReference type="Proteomes" id="UP000301475"/>
    </source>
</evidence>
<name>A0A4P8XY22_9FIRM</name>
<dbReference type="KEGG" id="ruj:E5Z56_06100"/>
<evidence type="ECO:0000313" key="2">
    <source>
        <dbReference type="EMBL" id="QCT06960.1"/>
    </source>
</evidence>
<gene>
    <name evidence="2" type="ORF">E5Z56_06100</name>
</gene>
<accession>A0A4P8XY22</accession>
<dbReference type="OrthoDB" id="1823132at2"/>
<reference evidence="2 3" key="1">
    <citation type="submission" date="2019-04" db="EMBL/GenBank/DDBJ databases">
        <authorList>
            <person name="Embree M."/>
            <person name="Gaffney J.R."/>
        </authorList>
    </citation>
    <scope>NUCLEOTIDE SEQUENCE [LARGE SCALE GENOMIC DNA]</scope>
    <source>
        <strain evidence="2 3">JE7A12</strain>
    </source>
</reference>
<feature type="domain" description="DUF6472" evidence="1">
    <location>
        <begin position="4"/>
        <end position="58"/>
    </location>
</feature>
<sequence length="59" mass="7102">MASSNCDYCSHYVYDDEFDYYTCDVNLDEDEAVKFMQGSFDDCSFYDPYDEYKIVRKQN</sequence>
<dbReference type="InterPro" id="IPR045525">
    <property type="entry name" value="DUF6472"/>
</dbReference>
<evidence type="ECO:0000259" key="1">
    <source>
        <dbReference type="Pfam" id="PF20076"/>
    </source>
</evidence>
<protein>
    <recommendedName>
        <fullName evidence="1">DUF6472 domain-containing protein</fullName>
    </recommendedName>
</protein>
<proteinExistence type="predicted"/>
<keyword evidence="3" id="KW-1185">Reference proteome</keyword>
<dbReference type="AlphaFoldDB" id="A0A4P8XY22"/>
<organism evidence="2 3">
    <name type="scientific">Ruminococcus bovis</name>
    <dbReference type="NCBI Taxonomy" id="2564099"/>
    <lineage>
        <taxon>Bacteria</taxon>
        <taxon>Bacillati</taxon>
        <taxon>Bacillota</taxon>
        <taxon>Clostridia</taxon>
        <taxon>Eubacteriales</taxon>
        <taxon>Oscillospiraceae</taxon>
        <taxon>Ruminococcus</taxon>
    </lineage>
</organism>
<dbReference type="Pfam" id="PF20076">
    <property type="entry name" value="DUF6472"/>
    <property type="match status" value="1"/>
</dbReference>
<dbReference type="RefSeq" id="WP_022505078.1">
    <property type="nucleotide sequence ID" value="NZ_CP039381.1"/>
</dbReference>